<organism evidence="2 3">
    <name type="scientific">Caerostris darwini</name>
    <dbReference type="NCBI Taxonomy" id="1538125"/>
    <lineage>
        <taxon>Eukaryota</taxon>
        <taxon>Metazoa</taxon>
        <taxon>Ecdysozoa</taxon>
        <taxon>Arthropoda</taxon>
        <taxon>Chelicerata</taxon>
        <taxon>Arachnida</taxon>
        <taxon>Araneae</taxon>
        <taxon>Araneomorphae</taxon>
        <taxon>Entelegynae</taxon>
        <taxon>Araneoidea</taxon>
        <taxon>Araneidae</taxon>
        <taxon>Caerostris</taxon>
    </lineage>
</organism>
<evidence type="ECO:0000313" key="3">
    <source>
        <dbReference type="Proteomes" id="UP001054837"/>
    </source>
</evidence>
<dbReference type="EMBL" id="BPLQ01007734">
    <property type="protein sequence ID" value="GIY31910.1"/>
    <property type="molecule type" value="Genomic_DNA"/>
</dbReference>
<dbReference type="AlphaFoldDB" id="A0AAV4SHC6"/>
<dbReference type="Proteomes" id="UP001054837">
    <property type="component" value="Unassembled WGS sequence"/>
</dbReference>
<sequence length="90" mass="10104">MTKPNENRDIPRKKSPTKQQKNALNNDLFLPFLAKHNKAYLITNAQTKDGVGLSGHPDTRIRLHLMGRGEDTIHGLSCQGRLMRSNGPSR</sequence>
<protein>
    <submittedName>
        <fullName evidence="2">Uncharacterized protein</fullName>
    </submittedName>
</protein>
<feature type="region of interest" description="Disordered" evidence="1">
    <location>
        <begin position="1"/>
        <end position="23"/>
    </location>
</feature>
<reference evidence="2 3" key="1">
    <citation type="submission" date="2021-06" db="EMBL/GenBank/DDBJ databases">
        <title>Caerostris darwini draft genome.</title>
        <authorList>
            <person name="Kono N."/>
            <person name="Arakawa K."/>
        </authorList>
    </citation>
    <scope>NUCLEOTIDE SEQUENCE [LARGE SCALE GENOMIC DNA]</scope>
</reference>
<keyword evidence="3" id="KW-1185">Reference proteome</keyword>
<comment type="caution">
    <text evidence="2">The sequence shown here is derived from an EMBL/GenBank/DDBJ whole genome shotgun (WGS) entry which is preliminary data.</text>
</comment>
<evidence type="ECO:0000256" key="1">
    <source>
        <dbReference type="SAM" id="MobiDB-lite"/>
    </source>
</evidence>
<accession>A0AAV4SHC6</accession>
<evidence type="ECO:0000313" key="2">
    <source>
        <dbReference type="EMBL" id="GIY31910.1"/>
    </source>
</evidence>
<proteinExistence type="predicted"/>
<feature type="compositionally biased region" description="Basic and acidic residues" evidence="1">
    <location>
        <begin position="1"/>
        <end position="12"/>
    </location>
</feature>
<name>A0AAV4SHC6_9ARAC</name>
<gene>
    <name evidence="2" type="ORF">CDAR_448211</name>
</gene>